<evidence type="ECO:0000256" key="3">
    <source>
        <dbReference type="ARBA" id="ARBA00022475"/>
    </source>
</evidence>
<dbReference type="SUPFAM" id="SSF161098">
    <property type="entry name" value="MetI-like"/>
    <property type="match status" value="1"/>
</dbReference>
<dbReference type="EMBL" id="FOIS01000005">
    <property type="protein sequence ID" value="SEW30282.1"/>
    <property type="molecule type" value="Genomic_DNA"/>
</dbReference>
<evidence type="ECO:0000256" key="5">
    <source>
        <dbReference type="ARBA" id="ARBA00022989"/>
    </source>
</evidence>
<dbReference type="InterPro" id="IPR050901">
    <property type="entry name" value="BP-dep_ABC_trans_perm"/>
</dbReference>
<feature type="transmembrane region" description="Helical" evidence="7">
    <location>
        <begin position="77"/>
        <end position="98"/>
    </location>
</feature>
<evidence type="ECO:0000259" key="8">
    <source>
        <dbReference type="PROSITE" id="PS50928"/>
    </source>
</evidence>
<dbReference type="PROSITE" id="PS50928">
    <property type="entry name" value="ABC_TM1"/>
    <property type="match status" value="1"/>
</dbReference>
<feature type="transmembrane region" description="Helical" evidence="7">
    <location>
        <begin position="245"/>
        <end position="267"/>
    </location>
</feature>
<keyword evidence="6 7" id="KW-0472">Membrane</keyword>
<keyword evidence="10" id="KW-1185">Reference proteome</keyword>
<evidence type="ECO:0000256" key="4">
    <source>
        <dbReference type="ARBA" id="ARBA00022692"/>
    </source>
</evidence>
<dbReference type="PANTHER" id="PTHR32243">
    <property type="entry name" value="MALTOSE TRANSPORT SYSTEM PERMEASE-RELATED"/>
    <property type="match status" value="1"/>
</dbReference>
<dbReference type="PANTHER" id="PTHR32243:SF18">
    <property type="entry name" value="INNER MEMBRANE ABC TRANSPORTER PERMEASE PROTEIN YCJP"/>
    <property type="match status" value="1"/>
</dbReference>
<evidence type="ECO:0000256" key="2">
    <source>
        <dbReference type="ARBA" id="ARBA00022448"/>
    </source>
</evidence>
<dbReference type="InterPro" id="IPR000515">
    <property type="entry name" value="MetI-like"/>
</dbReference>
<keyword evidence="3" id="KW-1003">Cell membrane</keyword>
<keyword evidence="4 7" id="KW-0812">Transmembrane</keyword>
<dbReference type="GO" id="GO:0055085">
    <property type="term" value="P:transmembrane transport"/>
    <property type="evidence" value="ECO:0007669"/>
    <property type="project" value="InterPro"/>
</dbReference>
<feature type="transmembrane region" description="Helical" evidence="7">
    <location>
        <begin position="110"/>
        <end position="129"/>
    </location>
</feature>
<feature type="transmembrane region" description="Helical" evidence="7">
    <location>
        <begin position="185"/>
        <end position="207"/>
    </location>
</feature>
<dbReference type="RefSeq" id="WP_049989137.1">
    <property type="nucleotide sequence ID" value="NZ_FOIS01000005.1"/>
</dbReference>
<reference evidence="10" key="1">
    <citation type="submission" date="2016-10" db="EMBL/GenBank/DDBJ databases">
        <authorList>
            <person name="Varghese N."/>
        </authorList>
    </citation>
    <scope>NUCLEOTIDE SEQUENCE [LARGE SCALE GENOMIC DNA]</scope>
    <source>
        <strain evidence="10">CGMCC 1.12284</strain>
    </source>
</reference>
<dbReference type="Pfam" id="PF00528">
    <property type="entry name" value="BPD_transp_1"/>
    <property type="match status" value="1"/>
</dbReference>
<feature type="transmembrane region" description="Helical" evidence="7">
    <location>
        <begin position="141"/>
        <end position="164"/>
    </location>
</feature>
<dbReference type="Gene3D" id="1.10.3720.10">
    <property type="entry name" value="MetI-like"/>
    <property type="match status" value="1"/>
</dbReference>
<keyword evidence="5 7" id="KW-1133">Transmembrane helix</keyword>
<evidence type="ECO:0000313" key="9">
    <source>
        <dbReference type="EMBL" id="SEW30282.1"/>
    </source>
</evidence>
<organism evidence="9 10">
    <name type="scientific">Natrinema salifodinae</name>
    <dbReference type="NCBI Taxonomy" id="1202768"/>
    <lineage>
        <taxon>Archaea</taxon>
        <taxon>Methanobacteriati</taxon>
        <taxon>Methanobacteriota</taxon>
        <taxon>Stenosarchaea group</taxon>
        <taxon>Halobacteria</taxon>
        <taxon>Halobacteriales</taxon>
        <taxon>Natrialbaceae</taxon>
        <taxon>Natrinema</taxon>
    </lineage>
</organism>
<evidence type="ECO:0000256" key="7">
    <source>
        <dbReference type="RuleBase" id="RU363032"/>
    </source>
</evidence>
<dbReference type="Proteomes" id="UP000183275">
    <property type="component" value="Unassembled WGS sequence"/>
</dbReference>
<sequence length="277" mass="30101">MSATGYDATGVTLKATAYGVVAFLVLANLVPLLFILSVSFMPPSEFFTDPHLVPYDPTLEAWTSGFEDLRGNLVNSFLIGTGTALLALAITIPGAYAFARKEFYGKTVGFYAIISAMMFPYILLVIPIMDLWTALGIYNTIFGMILAYQVFVTPFSIWILRDFFENLPTDIEEAAQVYGCTQFTAFVRVILPLAAPGIVAVGFLAFLTGWNDFLFANLLTTGTGPVPAVPVLYGTIGGGSGERVYWGKLMAETIIIGTPPTIIYLVARNYLESAFNV</sequence>
<dbReference type="OrthoDB" id="57451at2157"/>
<dbReference type="eggNOG" id="arCOG00159">
    <property type="taxonomic scope" value="Archaea"/>
</dbReference>
<comment type="subcellular location">
    <subcellularLocation>
        <location evidence="1 7">Cell membrane</location>
        <topology evidence="1 7">Multi-pass membrane protein</topology>
    </subcellularLocation>
</comment>
<name>A0A1I0QSB0_9EURY</name>
<gene>
    <name evidence="9" type="ORF">SAMN05216285_3830</name>
</gene>
<dbReference type="GO" id="GO:0005886">
    <property type="term" value="C:plasma membrane"/>
    <property type="evidence" value="ECO:0007669"/>
    <property type="project" value="UniProtKB-SubCell"/>
</dbReference>
<dbReference type="InterPro" id="IPR035906">
    <property type="entry name" value="MetI-like_sf"/>
</dbReference>
<feature type="domain" description="ABC transmembrane type-1" evidence="8">
    <location>
        <begin position="73"/>
        <end position="267"/>
    </location>
</feature>
<dbReference type="CDD" id="cd06261">
    <property type="entry name" value="TM_PBP2"/>
    <property type="match status" value="1"/>
</dbReference>
<evidence type="ECO:0000256" key="1">
    <source>
        <dbReference type="ARBA" id="ARBA00004651"/>
    </source>
</evidence>
<feature type="transmembrane region" description="Helical" evidence="7">
    <location>
        <begin position="213"/>
        <end position="233"/>
    </location>
</feature>
<evidence type="ECO:0000313" key="10">
    <source>
        <dbReference type="Proteomes" id="UP000183275"/>
    </source>
</evidence>
<evidence type="ECO:0000256" key="6">
    <source>
        <dbReference type="ARBA" id="ARBA00023136"/>
    </source>
</evidence>
<accession>A0A1I0QSB0</accession>
<protein>
    <submittedName>
        <fullName evidence="9">Carbohydrate ABC transporter membrane protein 2, CUT1 family</fullName>
    </submittedName>
</protein>
<feature type="transmembrane region" description="Helical" evidence="7">
    <location>
        <begin position="20"/>
        <end position="41"/>
    </location>
</feature>
<dbReference type="STRING" id="1202768.SAMN05216285_3830"/>
<proteinExistence type="inferred from homology"/>
<dbReference type="AlphaFoldDB" id="A0A1I0QSB0"/>
<keyword evidence="2 7" id="KW-0813">Transport</keyword>
<comment type="similarity">
    <text evidence="7">Belongs to the binding-protein-dependent transport system permease family.</text>
</comment>